<comment type="caution">
    <text evidence="15">The sequence shown here is derived from an EMBL/GenBank/DDBJ whole genome shotgun (WGS) entry which is preliminary data.</text>
</comment>
<accession>A0A2T5J3Z2</accession>
<gene>
    <name evidence="13" type="primary">nuoA</name>
    <name evidence="15" type="ORF">C8N29_101410</name>
</gene>
<keyword evidence="3 13" id="KW-0813">Transport</keyword>
<dbReference type="GO" id="GO:0008137">
    <property type="term" value="F:NADH dehydrogenase (ubiquinone) activity"/>
    <property type="evidence" value="ECO:0007669"/>
    <property type="project" value="InterPro"/>
</dbReference>
<dbReference type="GO" id="GO:0030964">
    <property type="term" value="C:NADH dehydrogenase complex"/>
    <property type="evidence" value="ECO:0007669"/>
    <property type="project" value="TreeGrafter"/>
</dbReference>
<evidence type="ECO:0000313" key="15">
    <source>
        <dbReference type="EMBL" id="PTQ91337.1"/>
    </source>
</evidence>
<evidence type="ECO:0000256" key="6">
    <source>
        <dbReference type="ARBA" id="ARBA00022692"/>
    </source>
</evidence>
<evidence type="ECO:0000256" key="12">
    <source>
        <dbReference type="ARBA" id="ARBA00023136"/>
    </source>
</evidence>
<dbReference type="HAMAP" id="MF_01394">
    <property type="entry name" value="NDH1_NuoA"/>
    <property type="match status" value="1"/>
</dbReference>
<dbReference type="GO" id="GO:0005886">
    <property type="term" value="C:plasma membrane"/>
    <property type="evidence" value="ECO:0007669"/>
    <property type="project" value="UniProtKB-SubCell"/>
</dbReference>
<dbReference type="PANTHER" id="PTHR11058">
    <property type="entry name" value="NADH-UBIQUINONE OXIDOREDUCTASE CHAIN 3"/>
    <property type="match status" value="1"/>
</dbReference>
<dbReference type="EMBL" id="QAON01000001">
    <property type="protein sequence ID" value="PTQ91337.1"/>
    <property type="molecule type" value="Genomic_DNA"/>
</dbReference>
<comment type="function">
    <text evidence="13">NDH-1 shuttles electrons from NADH, via FMN and iron-sulfur (Fe-S) centers, to quinones in the respiratory chain. The immediate electron acceptor for the enzyme in this species is believed to be ubiquinone. Couples the redox reaction to proton translocation (for every two electrons transferred, four hydrogen ions are translocated across the cytoplasmic membrane), and thus conserves the redox energy in a proton gradient.</text>
</comment>
<keyword evidence="7 13" id="KW-0874">Quinone</keyword>
<comment type="catalytic activity">
    <reaction evidence="13 14">
        <text>a quinone + NADH + 5 H(+)(in) = a quinol + NAD(+) + 4 H(+)(out)</text>
        <dbReference type="Rhea" id="RHEA:57888"/>
        <dbReference type="ChEBI" id="CHEBI:15378"/>
        <dbReference type="ChEBI" id="CHEBI:24646"/>
        <dbReference type="ChEBI" id="CHEBI:57540"/>
        <dbReference type="ChEBI" id="CHEBI:57945"/>
        <dbReference type="ChEBI" id="CHEBI:132124"/>
    </reaction>
</comment>
<organism evidence="15 16">
    <name type="scientific">Agitococcus lubricus</name>
    <dbReference type="NCBI Taxonomy" id="1077255"/>
    <lineage>
        <taxon>Bacteria</taxon>
        <taxon>Pseudomonadati</taxon>
        <taxon>Pseudomonadota</taxon>
        <taxon>Gammaproteobacteria</taxon>
        <taxon>Moraxellales</taxon>
        <taxon>Moraxellaceae</taxon>
        <taxon>Agitococcus</taxon>
    </lineage>
</organism>
<evidence type="ECO:0000256" key="9">
    <source>
        <dbReference type="ARBA" id="ARBA00022989"/>
    </source>
</evidence>
<keyword evidence="11 13" id="KW-0830">Ubiquinone</keyword>
<dbReference type="PANTHER" id="PTHR11058:SF21">
    <property type="entry name" value="NADH-QUINONE OXIDOREDUCTASE SUBUNIT A"/>
    <property type="match status" value="1"/>
</dbReference>
<feature type="transmembrane region" description="Helical" evidence="13">
    <location>
        <begin position="12"/>
        <end position="34"/>
    </location>
</feature>
<dbReference type="FunFam" id="1.20.58.1610:FF:000003">
    <property type="entry name" value="NADH-quinone oxidoreductase subunit A"/>
    <property type="match status" value="1"/>
</dbReference>
<keyword evidence="8 13" id="KW-1278">Translocase</keyword>
<keyword evidence="6 13" id="KW-0812">Transmembrane</keyword>
<evidence type="ECO:0000256" key="14">
    <source>
        <dbReference type="RuleBase" id="RU003639"/>
    </source>
</evidence>
<keyword evidence="16" id="KW-1185">Reference proteome</keyword>
<feature type="transmembrane region" description="Helical" evidence="13">
    <location>
        <begin position="65"/>
        <end position="86"/>
    </location>
</feature>
<dbReference type="InterPro" id="IPR038430">
    <property type="entry name" value="NDAH_ubi_oxred_su3_sf"/>
</dbReference>
<comment type="subunit">
    <text evidence="13">NDH-1 is composed of 14 different subunits. Subunits NuoA, H, J, K, L, M, N constitute the membrane sector of the complex.</text>
</comment>
<dbReference type="InterPro" id="IPR023043">
    <property type="entry name" value="NAD(P)H_OxRDtase_bac/plastid"/>
</dbReference>
<evidence type="ECO:0000313" key="16">
    <source>
        <dbReference type="Proteomes" id="UP000244223"/>
    </source>
</evidence>
<protein>
    <recommendedName>
        <fullName evidence="13">NADH-quinone oxidoreductase subunit A</fullName>
        <ecNumber evidence="13">7.1.1.-</ecNumber>
    </recommendedName>
    <alternativeName>
        <fullName evidence="13">NADH dehydrogenase I subunit A</fullName>
    </alternativeName>
    <alternativeName>
        <fullName evidence="13">NDH-1 subunit A</fullName>
    </alternativeName>
    <alternativeName>
        <fullName evidence="13">NUO1</fullName>
    </alternativeName>
</protein>
<reference evidence="15 16" key="1">
    <citation type="submission" date="2018-04" db="EMBL/GenBank/DDBJ databases">
        <title>Genomic Encyclopedia of Archaeal and Bacterial Type Strains, Phase II (KMG-II): from individual species to whole genera.</title>
        <authorList>
            <person name="Goeker M."/>
        </authorList>
    </citation>
    <scope>NUCLEOTIDE SEQUENCE [LARGE SCALE GENOMIC DNA]</scope>
    <source>
        <strain evidence="15 16">DSM 5822</strain>
    </source>
</reference>
<dbReference type="RefSeq" id="WP_107864350.1">
    <property type="nucleotide sequence ID" value="NZ_QAON01000001.1"/>
</dbReference>
<dbReference type="GO" id="GO:0050136">
    <property type="term" value="F:NADH dehydrogenase (quinone) (non-electrogenic) activity"/>
    <property type="evidence" value="ECO:0007669"/>
    <property type="project" value="UniProtKB-UniRule"/>
</dbReference>
<comment type="subcellular location">
    <subcellularLocation>
        <location evidence="13 14">Cell membrane</location>
        <topology evidence="13 14">Multi-pass membrane protein</topology>
    </subcellularLocation>
    <subcellularLocation>
        <location evidence="1">Membrane</location>
        <topology evidence="1">Multi-pass membrane protein</topology>
    </subcellularLocation>
</comment>
<evidence type="ECO:0000256" key="1">
    <source>
        <dbReference type="ARBA" id="ARBA00004141"/>
    </source>
</evidence>
<keyword evidence="4 13" id="KW-1003">Cell membrane</keyword>
<evidence type="ECO:0000256" key="2">
    <source>
        <dbReference type="ARBA" id="ARBA00008472"/>
    </source>
</evidence>
<evidence type="ECO:0000256" key="7">
    <source>
        <dbReference type="ARBA" id="ARBA00022719"/>
    </source>
</evidence>
<keyword evidence="12 13" id="KW-0472">Membrane</keyword>
<dbReference type="Pfam" id="PF00507">
    <property type="entry name" value="Oxidored_q4"/>
    <property type="match status" value="1"/>
</dbReference>
<evidence type="ECO:0000256" key="11">
    <source>
        <dbReference type="ARBA" id="ARBA00023075"/>
    </source>
</evidence>
<evidence type="ECO:0000256" key="5">
    <source>
        <dbReference type="ARBA" id="ARBA00022519"/>
    </source>
</evidence>
<sequence>MSPVDAMAHNWSFAIFIFGIVFICAFMLAIPVWLGGRAKGRATNEPFESGIVPAGGARLRFSAKFYLIAMFFVIFDIEALFLYAWAVSVRESGWAGLIEVSIFIFVLLAGLVYIWKLGALDWTAEARRRKAKPSKQLS</sequence>
<feature type="transmembrane region" description="Helical" evidence="13">
    <location>
        <begin position="92"/>
        <end position="115"/>
    </location>
</feature>
<dbReference type="EC" id="7.1.1.-" evidence="13"/>
<dbReference type="Proteomes" id="UP000244223">
    <property type="component" value="Unassembled WGS sequence"/>
</dbReference>
<dbReference type="AlphaFoldDB" id="A0A2T5J3Z2"/>
<evidence type="ECO:0000256" key="8">
    <source>
        <dbReference type="ARBA" id="ARBA00022967"/>
    </source>
</evidence>
<name>A0A2T5J3Z2_9GAMM</name>
<dbReference type="GO" id="GO:0048038">
    <property type="term" value="F:quinone binding"/>
    <property type="evidence" value="ECO:0007669"/>
    <property type="project" value="UniProtKB-KW"/>
</dbReference>
<dbReference type="Gene3D" id="1.20.58.1610">
    <property type="entry name" value="NADH:ubiquinone/plastoquinone oxidoreductase, chain 3"/>
    <property type="match status" value="1"/>
</dbReference>
<dbReference type="OrthoDB" id="9791970at2"/>
<dbReference type="InterPro" id="IPR000440">
    <property type="entry name" value="NADH_UbQ/plastoQ_OxRdtase_su3"/>
</dbReference>
<keyword evidence="9 13" id="KW-1133">Transmembrane helix</keyword>
<comment type="similarity">
    <text evidence="2 13 14">Belongs to the complex I subunit 3 family.</text>
</comment>
<keyword evidence="5" id="KW-0997">Cell inner membrane</keyword>
<proteinExistence type="inferred from homology"/>
<evidence type="ECO:0000256" key="4">
    <source>
        <dbReference type="ARBA" id="ARBA00022475"/>
    </source>
</evidence>
<evidence type="ECO:0000256" key="10">
    <source>
        <dbReference type="ARBA" id="ARBA00023027"/>
    </source>
</evidence>
<evidence type="ECO:0000256" key="13">
    <source>
        <dbReference type="HAMAP-Rule" id="MF_01394"/>
    </source>
</evidence>
<evidence type="ECO:0000256" key="3">
    <source>
        <dbReference type="ARBA" id="ARBA00022448"/>
    </source>
</evidence>
<keyword evidence="10 13" id="KW-0520">NAD</keyword>